<keyword evidence="2" id="KW-0812">Transmembrane</keyword>
<evidence type="ECO:0000256" key="2">
    <source>
        <dbReference type="ARBA" id="ARBA00022692"/>
    </source>
</evidence>
<comment type="subcellular location">
    <subcellularLocation>
        <location evidence="1">Membrane</location>
        <topology evidence="1">Multi-pass membrane protein</topology>
    </subcellularLocation>
</comment>
<gene>
    <name evidence="6" type="ORF">PTSG_04123</name>
</gene>
<reference evidence="6" key="1">
    <citation type="submission" date="2009-08" db="EMBL/GenBank/DDBJ databases">
        <title>Annotation of Salpingoeca rosetta.</title>
        <authorList>
            <consortium name="The Broad Institute Genome Sequencing Platform"/>
            <person name="Russ C."/>
            <person name="Cuomo C."/>
            <person name="Burger G."/>
            <person name="Gray M.W."/>
            <person name="Holland P.W.H."/>
            <person name="King N."/>
            <person name="Lang F.B.F."/>
            <person name="Roger A.J."/>
            <person name="Ruiz-Trillo I."/>
            <person name="Young S.K."/>
            <person name="Zeng Q."/>
            <person name="Gargeya S."/>
            <person name="Alvarado L."/>
            <person name="Berlin A."/>
            <person name="Chapman S.B."/>
            <person name="Chen Z."/>
            <person name="Freedman E."/>
            <person name="Gellesch M."/>
            <person name="Goldberg J."/>
            <person name="Griggs A."/>
            <person name="Gujja S."/>
            <person name="Heilman E."/>
            <person name="Heiman D."/>
            <person name="Howarth C."/>
            <person name="Mehta T."/>
            <person name="Neiman D."/>
            <person name="Pearson M."/>
            <person name="Roberts A."/>
            <person name="Saif S."/>
            <person name="Shea T."/>
            <person name="Shenoy N."/>
            <person name="Sisk P."/>
            <person name="Stolte C."/>
            <person name="Sykes S."/>
            <person name="White J."/>
            <person name="Yandava C."/>
            <person name="Haas B."/>
            <person name="Nusbaum C."/>
            <person name="Birren B."/>
        </authorList>
    </citation>
    <scope>NUCLEOTIDE SEQUENCE [LARGE SCALE GENOMIC DNA]</scope>
    <source>
        <strain evidence="6">ATCC 50818</strain>
    </source>
</reference>
<keyword evidence="4" id="KW-0472">Membrane</keyword>
<accession>F2U6N2</accession>
<organism evidence="7">
    <name type="scientific">Salpingoeca rosetta (strain ATCC 50818 / BSB-021)</name>
    <dbReference type="NCBI Taxonomy" id="946362"/>
    <lineage>
        <taxon>Eukaryota</taxon>
        <taxon>Choanoflagellata</taxon>
        <taxon>Craspedida</taxon>
        <taxon>Salpingoecidae</taxon>
        <taxon>Salpingoeca</taxon>
    </lineage>
</organism>
<dbReference type="GO" id="GO:0004521">
    <property type="term" value="F:RNA endonuclease activity"/>
    <property type="evidence" value="ECO:0007669"/>
    <property type="project" value="InterPro"/>
</dbReference>
<dbReference type="OrthoDB" id="41905at2759"/>
<keyword evidence="5" id="KW-0732">Signal</keyword>
<keyword evidence="3" id="KW-1133">Transmembrane helix</keyword>
<dbReference type="GeneID" id="16075596"/>
<evidence type="ECO:0000313" key="7">
    <source>
        <dbReference type="Proteomes" id="UP000007799"/>
    </source>
</evidence>
<evidence type="ECO:0000256" key="5">
    <source>
        <dbReference type="SAM" id="SignalP"/>
    </source>
</evidence>
<proteinExistence type="predicted"/>
<sequence length="778" mass="84873">MMTHHRSLLLAVVVVVVCSGHLGGVHAQLGLHLNGDGSYDVRVRGNTWLTSADTAFYVNDEWLSIHNFRLALTKNTTTRGANSYGSFTEYTNTWKAASQVHFGFEVETAFKVYENGNRIMFTQRWVSGGKNTSAGTTDNVLSSFPSFNLSHTPPSSLHLGCAGWFGTFIDDSHRGPAIGKWPDGTVGGKDFGPMVLFDRDTDDAVVFAAASEFMAASVEKTDNALRAGILGSVEEVPAGFSVAFSLTLNTTGVNNAMTSWGRALRRHYNKSSAPAQCDLTLQYLGYNTDHGAYYYYNPQSPNFNETLVGVFESAKQQSIPYRWILLDSWWYFKGTGNGVKNWTAMPQIFPPGGTDGLAEFTSITQWPVIGHNRYWSNNTDYAIQNGGKFAFSDNKYAMVVPLEQAFWDFLLGSSKKWGLAVYEQDWLYNEFNGVPLLTKNISMARTWLMQMGNAAAKHNLTIQYCMPYPRHALQSVEISPVTQIRASDDYVPGAAGPDQWRLGSSSILAHALGLAPFKDNFWTTPRQPNASTGPLGHDDAVWREAAVATLSAGPVTPADGIPYQNKELIMRSCNEDGLLLNPDRPAVSIDQTFKAAAFGAAFGAAGQLWATYSTIGSHRFNHVFAAEMKNTFDLLPSTLTVDATATATATEGMVAYAVANTTSLDVSTLRVQQFSREVPIVISAQTSTPNTFDLYHTAPVFDNGIAFLGELSKWVPTSSKRFKGFTKTASSIKVEVVGALGEKVTAHFAYMSSSTNDITIKHASCVISGGTSCHIESP</sequence>
<evidence type="ECO:0000256" key="4">
    <source>
        <dbReference type="ARBA" id="ARBA00023136"/>
    </source>
</evidence>
<dbReference type="KEGG" id="sre:PTSG_04123"/>
<protein>
    <submittedName>
        <fullName evidence="6">Uncharacterized protein</fullName>
    </submittedName>
</protein>
<dbReference type="GO" id="GO:0016020">
    <property type="term" value="C:membrane"/>
    <property type="evidence" value="ECO:0007669"/>
    <property type="project" value="UniProtKB-SubCell"/>
</dbReference>
<dbReference type="InParanoid" id="F2U6N2"/>
<dbReference type="AlphaFoldDB" id="F2U6N2"/>
<evidence type="ECO:0000256" key="1">
    <source>
        <dbReference type="ARBA" id="ARBA00004141"/>
    </source>
</evidence>
<dbReference type="Proteomes" id="UP000007799">
    <property type="component" value="Unassembled WGS sequence"/>
</dbReference>
<dbReference type="InterPro" id="IPR026770">
    <property type="entry name" value="RNase_K"/>
</dbReference>
<dbReference type="STRING" id="946362.F2U6N2"/>
<dbReference type="OMA" id="QWPVIGH"/>
<keyword evidence="7" id="KW-1185">Reference proteome</keyword>
<feature type="chain" id="PRO_5003287339" evidence="5">
    <location>
        <begin position="28"/>
        <end position="778"/>
    </location>
</feature>
<name>F2U6N2_SALR5</name>
<dbReference type="EMBL" id="GL832963">
    <property type="protein sequence ID" value="EGD83514.1"/>
    <property type="molecule type" value="Genomic_DNA"/>
</dbReference>
<dbReference type="eggNOG" id="ENOG502QRFD">
    <property type="taxonomic scope" value="Eukaryota"/>
</dbReference>
<evidence type="ECO:0000313" key="6">
    <source>
        <dbReference type="EMBL" id="EGD83514.1"/>
    </source>
</evidence>
<evidence type="ECO:0000256" key="3">
    <source>
        <dbReference type="ARBA" id="ARBA00022989"/>
    </source>
</evidence>
<dbReference type="RefSeq" id="XP_004995018.1">
    <property type="nucleotide sequence ID" value="XM_004994961.1"/>
</dbReference>
<feature type="signal peptide" evidence="5">
    <location>
        <begin position="1"/>
        <end position="27"/>
    </location>
</feature>
<dbReference type="PANTHER" id="PTHR31733">
    <property type="entry name" value="RIBONUCLEASE KAPPA"/>
    <property type="match status" value="1"/>
</dbReference>